<dbReference type="Proteomes" id="UP000630936">
    <property type="component" value="Unassembled WGS sequence"/>
</dbReference>
<organism evidence="1 2">
    <name type="scientific">Streptomyces inusitatus</name>
    <dbReference type="NCBI Taxonomy" id="68221"/>
    <lineage>
        <taxon>Bacteria</taxon>
        <taxon>Bacillati</taxon>
        <taxon>Actinomycetota</taxon>
        <taxon>Actinomycetes</taxon>
        <taxon>Kitasatosporales</taxon>
        <taxon>Streptomycetaceae</taxon>
        <taxon>Streptomyces</taxon>
    </lineage>
</organism>
<evidence type="ECO:0000313" key="2">
    <source>
        <dbReference type="Proteomes" id="UP000630936"/>
    </source>
</evidence>
<name>A0A918PN54_9ACTN</name>
<accession>A0A918PN54</accession>
<sequence>MSNINKEIREYTGSKEFLDKVRADLFLNSDADKKSENQDFISSLKASMGIESLSSKVTKLDKEVNKPKEDFPVEAFEHKAEHGEGKYEAVGNVGTAYGATGALNGGTAELTGVSAAVKLYSFDYNIINEIQDRRARRNPERLRSDLDKAQADIVSNRNAITRDRGVTNRAHTRITDLAREMNRKLGLKADKTAMRNTDAQRTPQIRSIRRTADEASTSIDLLTRRLRDLGIAI</sequence>
<keyword evidence="2" id="KW-1185">Reference proteome</keyword>
<dbReference type="AlphaFoldDB" id="A0A918PN54"/>
<evidence type="ECO:0000313" key="1">
    <source>
        <dbReference type="EMBL" id="GGZ15372.1"/>
    </source>
</evidence>
<protein>
    <submittedName>
        <fullName evidence="1">Uncharacterized protein</fullName>
    </submittedName>
</protein>
<gene>
    <name evidence="1" type="ORF">GCM10010387_04620</name>
</gene>
<reference evidence="1" key="2">
    <citation type="submission" date="2020-09" db="EMBL/GenBank/DDBJ databases">
        <authorList>
            <person name="Sun Q."/>
            <person name="Ohkuma M."/>
        </authorList>
    </citation>
    <scope>NUCLEOTIDE SEQUENCE</scope>
    <source>
        <strain evidence="1">JCM 4988</strain>
    </source>
</reference>
<dbReference type="RefSeq" id="WP_190121105.1">
    <property type="nucleotide sequence ID" value="NZ_BMWG01000001.1"/>
</dbReference>
<reference evidence="1" key="1">
    <citation type="journal article" date="2014" name="Int. J. Syst. Evol. Microbiol.">
        <title>Complete genome sequence of Corynebacterium casei LMG S-19264T (=DSM 44701T), isolated from a smear-ripened cheese.</title>
        <authorList>
            <consortium name="US DOE Joint Genome Institute (JGI-PGF)"/>
            <person name="Walter F."/>
            <person name="Albersmeier A."/>
            <person name="Kalinowski J."/>
            <person name="Ruckert C."/>
        </authorList>
    </citation>
    <scope>NUCLEOTIDE SEQUENCE</scope>
    <source>
        <strain evidence="1">JCM 4988</strain>
    </source>
</reference>
<dbReference type="EMBL" id="BMWG01000001">
    <property type="protein sequence ID" value="GGZ15372.1"/>
    <property type="molecule type" value="Genomic_DNA"/>
</dbReference>
<comment type="caution">
    <text evidence="1">The sequence shown here is derived from an EMBL/GenBank/DDBJ whole genome shotgun (WGS) entry which is preliminary data.</text>
</comment>
<proteinExistence type="predicted"/>